<keyword evidence="2" id="KW-1185">Reference proteome</keyword>
<reference evidence="1" key="1">
    <citation type="submission" date="2023-04" db="EMBL/GenBank/DDBJ databases">
        <title>Phytophthora lilii NBRC 32176.</title>
        <authorList>
            <person name="Ichikawa N."/>
            <person name="Sato H."/>
            <person name="Tonouchi N."/>
        </authorList>
    </citation>
    <scope>NUCLEOTIDE SEQUENCE</scope>
    <source>
        <strain evidence="1">NBRC 32176</strain>
    </source>
</reference>
<evidence type="ECO:0000313" key="1">
    <source>
        <dbReference type="EMBL" id="GMF44365.1"/>
    </source>
</evidence>
<dbReference type="EMBL" id="BSXW01002925">
    <property type="protein sequence ID" value="GMF44365.1"/>
    <property type="molecule type" value="Genomic_DNA"/>
</dbReference>
<protein>
    <submittedName>
        <fullName evidence="1">Unnamed protein product</fullName>
    </submittedName>
</protein>
<name>A0A9W7CV01_9STRA</name>
<evidence type="ECO:0000313" key="2">
    <source>
        <dbReference type="Proteomes" id="UP001165083"/>
    </source>
</evidence>
<dbReference type="Proteomes" id="UP001165083">
    <property type="component" value="Unassembled WGS sequence"/>
</dbReference>
<gene>
    <name evidence="1" type="ORF">Plil01_001695700</name>
</gene>
<sequence length="179" mass="19988">MYPCGAGRGAFLTTISSSTTSDQTDSKIKLFWIISKNTQLLESNGLRKKIVPILNGTNKASPIDNDGYVWVDGNSVSVYGKESDRPKAAITKRVNWQLTLRSFINMVRAKGLELEIIGKEDKEIDVKDFAPGDGEAKYGTMSGIDEDMEEKLSNADNDAKRILTDYYTQLYSFKCHDSR</sequence>
<dbReference type="AlphaFoldDB" id="A0A9W7CV01"/>
<dbReference type="OrthoDB" id="133193at2759"/>
<comment type="caution">
    <text evidence="1">The sequence shown here is derived from an EMBL/GenBank/DDBJ whole genome shotgun (WGS) entry which is preliminary data.</text>
</comment>
<proteinExistence type="predicted"/>
<organism evidence="1 2">
    <name type="scientific">Phytophthora lilii</name>
    <dbReference type="NCBI Taxonomy" id="2077276"/>
    <lineage>
        <taxon>Eukaryota</taxon>
        <taxon>Sar</taxon>
        <taxon>Stramenopiles</taxon>
        <taxon>Oomycota</taxon>
        <taxon>Peronosporomycetes</taxon>
        <taxon>Peronosporales</taxon>
        <taxon>Peronosporaceae</taxon>
        <taxon>Phytophthora</taxon>
    </lineage>
</organism>
<accession>A0A9W7CV01</accession>